<feature type="transmembrane region" description="Helical" evidence="2">
    <location>
        <begin position="178"/>
        <end position="199"/>
    </location>
</feature>
<accession>J0NS45</accession>
<comment type="caution">
    <text evidence="4">The sequence shown here is derived from an EMBL/GenBank/DDBJ whole genome shotgun (WGS) entry which is preliminary data.</text>
</comment>
<evidence type="ECO:0000313" key="4">
    <source>
        <dbReference type="EMBL" id="EJF47657.1"/>
    </source>
</evidence>
<feature type="domain" description="Phosphatidic acid phosphatase type 2/haloperoxidase" evidence="3">
    <location>
        <begin position="110"/>
        <end position="220"/>
    </location>
</feature>
<feature type="transmembrane region" description="Helical" evidence="2">
    <location>
        <begin position="84"/>
        <end position="106"/>
    </location>
</feature>
<dbReference type="PATRIC" id="fig|1125718.3.peg.85"/>
<evidence type="ECO:0000256" key="1">
    <source>
        <dbReference type="SAM" id="MobiDB-lite"/>
    </source>
</evidence>
<dbReference type="InterPro" id="IPR000326">
    <property type="entry name" value="PAP2/HPO"/>
</dbReference>
<dbReference type="OrthoDB" id="3240395at2"/>
<keyword evidence="2" id="KW-1133">Transmembrane helix</keyword>
<name>J0NS45_9ACTO</name>
<dbReference type="AlphaFoldDB" id="J0NS45"/>
<keyword evidence="5" id="KW-1185">Reference proteome</keyword>
<evidence type="ECO:0000259" key="3">
    <source>
        <dbReference type="SMART" id="SM00014"/>
    </source>
</evidence>
<evidence type="ECO:0000256" key="2">
    <source>
        <dbReference type="SAM" id="Phobius"/>
    </source>
</evidence>
<protein>
    <submittedName>
        <fullName evidence="4">PAP2 family protein</fullName>
    </submittedName>
</protein>
<keyword evidence="2" id="KW-0472">Membrane</keyword>
<dbReference type="SMART" id="SM00014">
    <property type="entry name" value="acidPPc"/>
    <property type="match status" value="1"/>
</dbReference>
<dbReference type="InterPro" id="IPR036938">
    <property type="entry name" value="PAP2/HPO_sf"/>
</dbReference>
<gene>
    <name evidence="4" type="ORF">HMPREF1318_1819</name>
</gene>
<feature type="transmembrane region" description="Helical" evidence="2">
    <location>
        <begin position="154"/>
        <end position="171"/>
    </location>
</feature>
<dbReference type="EMBL" id="AKFT01000006">
    <property type="protein sequence ID" value="EJF47657.1"/>
    <property type="molecule type" value="Genomic_DNA"/>
</dbReference>
<dbReference type="SUPFAM" id="SSF48317">
    <property type="entry name" value="Acid phosphatase/Vanadium-dependent haloperoxidase"/>
    <property type="match status" value="1"/>
</dbReference>
<feature type="transmembrane region" description="Helical" evidence="2">
    <location>
        <begin position="113"/>
        <end position="134"/>
    </location>
</feature>
<feature type="region of interest" description="Disordered" evidence="1">
    <location>
        <begin position="231"/>
        <end position="288"/>
    </location>
</feature>
<keyword evidence="2" id="KW-0812">Transmembrane</keyword>
<feature type="compositionally biased region" description="Acidic residues" evidence="1">
    <location>
        <begin position="237"/>
        <end position="258"/>
    </location>
</feature>
<organism evidence="4 5">
    <name type="scientific">Actinomyces massiliensis F0489</name>
    <dbReference type="NCBI Taxonomy" id="1125718"/>
    <lineage>
        <taxon>Bacteria</taxon>
        <taxon>Bacillati</taxon>
        <taxon>Actinomycetota</taxon>
        <taxon>Actinomycetes</taxon>
        <taxon>Actinomycetales</taxon>
        <taxon>Actinomycetaceae</taxon>
        <taxon>Actinomyces</taxon>
    </lineage>
</organism>
<dbReference type="Proteomes" id="UP000002941">
    <property type="component" value="Unassembled WGS sequence"/>
</dbReference>
<feature type="transmembrane region" description="Helical" evidence="2">
    <location>
        <begin position="311"/>
        <end position="333"/>
    </location>
</feature>
<dbReference type="eggNOG" id="COG0671">
    <property type="taxonomic scope" value="Bacteria"/>
</dbReference>
<evidence type="ECO:0000313" key="5">
    <source>
        <dbReference type="Proteomes" id="UP000002941"/>
    </source>
</evidence>
<dbReference type="Pfam" id="PF01569">
    <property type="entry name" value="PAP2"/>
    <property type="match status" value="1"/>
</dbReference>
<sequence length="381" mass="40094">MRCCADTSRIGFYDLPVTSFGSRAHGSATRMRLRGAVLAVVCLGAIFCLWFVFVLSRRGQVVEAAALEGSKIGAHYVAGHARTLLSVVSMPAAGVLVAIILLIGLLRRSHRRAVWAVVAVVGANLSTQALKYWILWRPDYDITARMDNANTLPSGHTTMATSAAVALILLSGRRWRALSAWTGALFAIAMGYSTLACQWHRPSDVIAALLVPVAWGALAVAGGAWDSASYGGAPPIAEEDGSERDEDHSDADEAEGPEDPASPERSESPESPDGAGGESTASAEEADRALRRAPTTGPAILSLRTQRIGNALLALLGAGSMLVATVLGVWVWTRADELVARRVLFASYATGAAAVVGVGCLAMAALVSLTDWGAERHERLP</sequence>
<proteinExistence type="predicted"/>
<reference evidence="4 5" key="1">
    <citation type="submission" date="2012-05" db="EMBL/GenBank/DDBJ databases">
        <authorList>
            <person name="Harkins D.M."/>
            <person name="Madupu R."/>
            <person name="Durkin A.S."/>
            <person name="Torralba M."/>
            <person name="Methe B."/>
            <person name="Sutton G.G."/>
            <person name="Nelson K.E."/>
        </authorList>
    </citation>
    <scope>NUCLEOTIDE SEQUENCE [LARGE SCALE GENOMIC DNA]</scope>
    <source>
        <strain evidence="4 5">F0489</strain>
    </source>
</reference>
<feature type="transmembrane region" description="Helical" evidence="2">
    <location>
        <begin position="345"/>
        <end position="369"/>
    </location>
</feature>
<dbReference type="Gene3D" id="1.20.144.10">
    <property type="entry name" value="Phosphatidic acid phosphatase type 2/haloperoxidase"/>
    <property type="match status" value="1"/>
</dbReference>
<feature type="transmembrane region" description="Helical" evidence="2">
    <location>
        <begin position="33"/>
        <end position="53"/>
    </location>
</feature>
<feature type="transmembrane region" description="Helical" evidence="2">
    <location>
        <begin position="205"/>
        <end position="225"/>
    </location>
</feature>